<keyword evidence="2" id="KW-1185">Reference proteome</keyword>
<sequence>MVASSVVRDTLEGVRRMTRPDVLAIECRTCPVRELHCADCMVPVLLEITTRASETSLDAEERAAVTRLVRAGLVDPETATAARARLEPGSTGTGWGLAVG</sequence>
<accession>A0A2N3YFH5</accession>
<comment type="caution">
    <text evidence="1">The sequence shown here is derived from an EMBL/GenBank/DDBJ whole genome shotgun (WGS) entry which is preliminary data.</text>
</comment>
<reference evidence="1 2" key="1">
    <citation type="submission" date="2017-12" db="EMBL/GenBank/DDBJ databases">
        <title>Sequencing the genomes of 1000 Actinobacteria strains.</title>
        <authorList>
            <person name="Klenk H.-P."/>
        </authorList>
    </citation>
    <scope>NUCLEOTIDE SEQUENCE [LARGE SCALE GENOMIC DNA]</scope>
    <source>
        <strain evidence="1 2">DSM 12806</strain>
    </source>
</reference>
<protein>
    <submittedName>
        <fullName evidence="1">Uncharacterized protein</fullName>
    </submittedName>
</protein>
<evidence type="ECO:0000313" key="1">
    <source>
        <dbReference type="EMBL" id="PKW25598.1"/>
    </source>
</evidence>
<evidence type="ECO:0000313" key="2">
    <source>
        <dbReference type="Proteomes" id="UP000233781"/>
    </source>
</evidence>
<organism evidence="1 2">
    <name type="scientific">Phycicoccus duodecadis</name>
    <dbReference type="NCBI Taxonomy" id="173053"/>
    <lineage>
        <taxon>Bacteria</taxon>
        <taxon>Bacillati</taxon>
        <taxon>Actinomycetota</taxon>
        <taxon>Actinomycetes</taxon>
        <taxon>Micrococcales</taxon>
        <taxon>Intrasporangiaceae</taxon>
        <taxon>Phycicoccus</taxon>
    </lineage>
</organism>
<dbReference type="EMBL" id="PJNE01000001">
    <property type="protein sequence ID" value="PKW25598.1"/>
    <property type="molecule type" value="Genomic_DNA"/>
</dbReference>
<gene>
    <name evidence="1" type="ORF">ATL31_0395</name>
</gene>
<dbReference type="AlphaFoldDB" id="A0A2N3YFH5"/>
<name>A0A2N3YFH5_9MICO</name>
<proteinExistence type="predicted"/>
<dbReference type="Proteomes" id="UP000233781">
    <property type="component" value="Unassembled WGS sequence"/>
</dbReference>